<dbReference type="GO" id="GO:0022857">
    <property type="term" value="F:transmembrane transporter activity"/>
    <property type="evidence" value="ECO:0007669"/>
    <property type="project" value="InterPro"/>
</dbReference>
<reference evidence="7 8" key="1">
    <citation type="journal article" date="2013" name="PLoS Genet.">
        <title>The genome and development-dependent transcriptomes of Pyronema confluens: a window into fungal evolution.</title>
        <authorList>
            <person name="Traeger S."/>
            <person name="Altegoer F."/>
            <person name="Freitag M."/>
            <person name="Gabaldon T."/>
            <person name="Kempken F."/>
            <person name="Kumar A."/>
            <person name="Marcet-Houben M."/>
            <person name="Poggeler S."/>
            <person name="Stajich J.E."/>
            <person name="Nowrousian M."/>
        </authorList>
    </citation>
    <scope>NUCLEOTIDE SEQUENCE [LARGE SCALE GENOMIC DNA]</scope>
    <source>
        <strain evidence="8">CBS 100304</strain>
        <tissue evidence="7">Vegetative mycelium</tissue>
    </source>
</reference>
<feature type="transmembrane region" description="Helical" evidence="6">
    <location>
        <begin position="21"/>
        <end position="46"/>
    </location>
</feature>
<evidence type="ECO:0000256" key="5">
    <source>
        <dbReference type="SAM" id="MobiDB-lite"/>
    </source>
</evidence>
<proteinExistence type="predicted"/>
<keyword evidence="8" id="KW-1185">Reference proteome</keyword>
<dbReference type="OMA" id="SPMIMAN"/>
<evidence type="ECO:0000313" key="7">
    <source>
        <dbReference type="EMBL" id="CCX09301.1"/>
    </source>
</evidence>
<comment type="subcellular location">
    <subcellularLocation>
        <location evidence="1">Membrane</location>
        <topology evidence="1">Multi-pass membrane protein</topology>
    </subcellularLocation>
</comment>
<gene>
    <name evidence="7" type="ORF">PCON_08894</name>
</gene>
<dbReference type="InterPro" id="IPR036259">
    <property type="entry name" value="MFS_trans_sf"/>
</dbReference>
<dbReference type="EMBL" id="HF935449">
    <property type="protein sequence ID" value="CCX09301.1"/>
    <property type="molecule type" value="Genomic_DNA"/>
</dbReference>
<dbReference type="GO" id="GO:0016020">
    <property type="term" value="C:membrane"/>
    <property type="evidence" value="ECO:0007669"/>
    <property type="project" value="UniProtKB-SubCell"/>
</dbReference>
<evidence type="ECO:0000313" key="8">
    <source>
        <dbReference type="Proteomes" id="UP000018144"/>
    </source>
</evidence>
<dbReference type="AlphaFoldDB" id="U4L1J8"/>
<evidence type="ECO:0000256" key="6">
    <source>
        <dbReference type="SAM" id="Phobius"/>
    </source>
</evidence>
<feature type="transmembrane region" description="Helical" evidence="6">
    <location>
        <begin position="159"/>
        <end position="183"/>
    </location>
</feature>
<keyword evidence="2 6" id="KW-0812">Transmembrane</keyword>
<feature type="transmembrane region" description="Helical" evidence="6">
    <location>
        <begin position="129"/>
        <end position="153"/>
    </location>
</feature>
<name>U4L1J8_PYROM</name>
<feature type="transmembrane region" description="Helical" evidence="6">
    <location>
        <begin position="230"/>
        <end position="248"/>
    </location>
</feature>
<keyword evidence="4 6" id="KW-0472">Membrane</keyword>
<dbReference type="PANTHER" id="PTHR23507:SF40">
    <property type="entry name" value="TETRACYCLINE-EFFLUX TRANSPORTER"/>
    <property type="match status" value="1"/>
</dbReference>
<feature type="transmembrane region" description="Helical" evidence="6">
    <location>
        <begin position="288"/>
        <end position="313"/>
    </location>
</feature>
<keyword evidence="3 6" id="KW-1133">Transmembrane helix</keyword>
<dbReference type="SUPFAM" id="SSF103473">
    <property type="entry name" value="MFS general substrate transporter"/>
    <property type="match status" value="1"/>
</dbReference>
<evidence type="ECO:0000256" key="4">
    <source>
        <dbReference type="ARBA" id="ARBA00023136"/>
    </source>
</evidence>
<feature type="transmembrane region" description="Helical" evidence="6">
    <location>
        <begin position="254"/>
        <end position="276"/>
    </location>
</feature>
<feature type="transmembrane region" description="Helical" evidence="6">
    <location>
        <begin position="319"/>
        <end position="341"/>
    </location>
</feature>
<dbReference type="OrthoDB" id="3026777at2759"/>
<dbReference type="PANTHER" id="PTHR23507">
    <property type="entry name" value="ZGC:174356"/>
    <property type="match status" value="1"/>
</dbReference>
<dbReference type="Gene3D" id="1.20.1250.20">
    <property type="entry name" value="MFS general substrate transporter like domains"/>
    <property type="match status" value="1"/>
</dbReference>
<evidence type="ECO:0000256" key="3">
    <source>
        <dbReference type="ARBA" id="ARBA00022989"/>
    </source>
</evidence>
<feature type="region of interest" description="Disordered" evidence="5">
    <location>
        <begin position="194"/>
        <end position="220"/>
    </location>
</feature>
<dbReference type="Pfam" id="PF07690">
    <property type="entry name" value="MFS_1"/>
    <property type="match status" value="1"/>
</dbReference>
<dbReference type="Proteomes" id="UP000018144">
    <property type="component" value="Unassembled WGS sequence"/>
</dbReference>
<evidence type="ECO:0000256" key="1">
    <source>
        <dbReference type="ARBA" id="ARBA00004141"/>
    </source>
</evidence>
<evidence type="ECO:0000256" key="2">
    <source>
        <dbReference type="ARBA" id="ARBA00022692"/>
    </source>
</evidence>
<accession>U4L1J8</accession>
<protein>
    <submittedName>
        <fullName evidence="7">Similar to Uncharacterized membrane protein YJL163C acc. no. P46996</fullName>
    </submittedName>
</protein>
<organism evidence="7 8">
    <name type="scientific">Pyronema omphalodes (strain CBS 100304)</name>
    <name type="common">Pyronema confluens</name>
    <dbReference type="NCBI Taxonomy" id="1076935"/>
    <lineage>
        <taxon>Eukaryota</taxon>
        <taxon>Fungi</taxon>
        <taxon>Dikarya</taxon>
        <taxon>Ascomycota</taxon>
        <taxon>Pezizomycotina</taxon>
        <taxon>Pezizomycetes</taxon>
        <taxon>Pezizales</taxon>
        <taxon>Pyronemataceae</taxon>
        <taxon>Pyronema</taxon>
    </lineage>
</organism>
<dbReference type="eggNOG" id="KOG2816">
    <property type="taxonomic scope" value="Eukaryota"/>
</dbReference>
<sequence length="373" mass="39979">MLGMALAYSYSSDCTAPTERAMAFAAFQGCLFLGVAVGPAMGGLLIEATGSVLPVFYAALACHAAFIIWVLLILPESLSERRQLAARRLAVTKKKQRSNRQWVWLNPREILRPLKVLCPPGDKKRSRNLILLAMTDIMIFFVEMGGTTVILLYAEQSGLYLSTINSVRAVVLFAVMPGVVWYFRRPKSRASLQPDSPYPDYTLPELDTPTHLESPSLDTESGGYDSLDLTIIRIAVMIEALGYTLYALSPSSSFFTMAGVITSIGGMASPTIQSTLTKSVQREKTGELLGTMALLQSLARIMGPAVFGGVYAVTVGTNIPGAVFWGLAGGLGVAVGAGWGVRSGVGWAEREDGRGQNDGRMVDGGDGEVEHTG</sequence>
<feature type="region of interest" description="Disordered" evidence="5">
    <location>
        <begin position="349"/>
        <end position="373"/>
    </location>
</feature>
<dbReference type="InterPro" id="IPR011701">
    <property type="entry name" value="MFS"/>
</dbReference>
<feature type="transmembrane region" description="Helical" evidence="6">
    <location>
        <begin position="52"/>
        <end position="74"/>
    </location>
</feature>